<dbReference type="Proteomes" id="UP000005324">
    <property type="component" value="Unassembled WGS sequence"/>
</dbReference>
<dbReference type="CDD" id="cd03885">
    <property type="entry name" value="M20_CPDG2"/>
    <property type="match status" value="1"/>
</dbReference>
<protein>
    <submittedName>
        <fullName evidence="7">Peptidase dimerization domain protein</fullName>
        <ecNumber evidence="7">3.4.17.11</ecNumber>
    </submittedName>
</protein>
<keyword evidence="8" id="KW-1185">Reference proteome</keyword>
<dbReference type="InterPro" id="IPR017150">
    <property type="entry name" value="Pept_M20_glutamate_carboxypep"/>
</dbReference>
<sequence length="378" mass="39568">MPVTQLGSSETLLEELRGWVEHETPTTDAAAINGLMDKAEAELRAVGARIERIPGRDGHGDQLVARTPGQGRPVLVAGHLDTVWDHGTLANTIPFRLEGEKAYGPGIYDMKAGSFFAFHSVREILRQKTATRAPITLLLTSDEEVGSPTSRALIEREAQGACAVLIPEPAGGAQKCCVTARKGVGRFTVKVTGQSAHAGGNWQEGASAIVTLARLITQIHALVDLPGGTTTNCAPVWGGTRPNVIPNEAGCEVDFRVATAEDGARIEAAILAMAGPQPEGTKVAITGGMNRPPMEEGPGNLALYARAKEIAAKLGYDLPKQHRGGGSDGNFTAALGIPTLDGLGCSGAGAHAEFEHILWPELAARCGTLCELLETLGD</sequence>
<comment type="cofactor">
    <cofactor evidence="1">
        <name>Zn(2+)</name>
        <dbReference type="ChEBI" id="CHEBI:29105"/>
    </cofactor>
</comment>
<dbReference type="OrthoDB" id="9776600at2"/>
<dbReference type="EC" id="3.4.17.11" evidence="7"/>
<dbReference type="SUPFAM" id="SSF53187">
    <property type="entry name" value="Zn-dependent exopeptidases"/>
    <property type="match status" value="1"/>
</dbReference>
<dbReference type="RefSeq" id="WP_007003547.1">
    <property type="nucleotide sequence ID" value="NZ_GG770778.1"/>
</dbReference>
<keyword evidence="7" id="KW-0121">Carboxypeptidase</keyword>
<name>D5RHC8_9PROT</name>
<evidence type="ECO:0000256" key="5">
    <source>
        <dbReference type="PIRSR" id="PIRSR037238-1"/>
    </source>
</evidence>
<feature type="domain" description="Peptidase M20 dimerisation" evidence="6">
    <location>
        <begin position="179"/>
        <end position="274"/>
    </location>
</feature>
<dbReference type="PROSITE" id="PS00758">
    <property type="entry name" value="ARGE_DAPE_CPG2_1"/>
    <property type="match status" value="1"/>
</dbReference>
<dbReference type="EMBL" id="ADVL01000097">
    <property type="protein sequence ID" value="EFH13286.1"/>
    <property type="molecule type" value="Genomic_DNA"/>
</dbReference>
<feature type="active site" evidence="5">
    <location>
        <position position="81"/>
    </location>
</feature>
<dbReference type="Gene3D" id="3.40.630.10">
    <property type="entry name" value="Zn peptidases"/>
    <property type="match status" value="1"/>
</dbReference>
<evidence type="ECO:0000313" key="7">
    <source>
        <dbReference type="EMBL" id="EFH13286.1"/>
    </source>
</evidence>
<evidence type="ECO:0000256" key="1">
    <source>
        <dbReference type="ARBA" id="ARBA00001947"/>
    </source>
</evidence>
<dbReference type="InterPro" id="IPR050072">
    <property type="entry name" value="Peptidase_M20A"/>
</dbReference>
<gene>
    <name evidence="7" type="primary">gltCP2</name>
    <name evidence="7" type="ORF">HMPREF0731_0487</name>
</gene>
<keyword evidence="2" id="KW-0479">Metal-binding</keyword>
<dbReference type="AlphaFoldDB" id="D5RHC8"/>
<evidence type="ECO:0000313" key="8">
    <source>
        <dbReference type="Proteomes" id="UP000005324"/>
    </source>
</evidence>
<evidence type="ECO:0000256" key="2">
    <source>
        <dbReference type="ARBA" id="ARBA00022723"/>
    </source>
</evidence>
<dbReference type="GO" id="GO:0004180">
    <property type="term" value="F:carboxypeptidase activity"/>
    <property type="evidence" value="ECO:0007669"/>
    <property type="project" value="UniProtKB-KW"/>
</dbReference>
<dbReference type="SUPFAM" id="SSF55031">
    <property type="entry name" value="Bacterial exopeptidase dimerisation domain"/>
    <property type="match status" value="1"/>
</dbReference>
<evidence type="ECO:0000259" key="6">
    <source>
        <dbReference type="Pfam" id="PF07687"/>
    </source>
</evidence>
<dbReference type="InterPro" id="IPR011650">
    <property type="entry name" value="Peptidase_M20_dimer"/>
</dbReference>
<reference evidence="7 8" key="1">
    <citation type="submission" date="2010-04" db="EMBL/GenBank/DDBJ databases">
        <authorList>
            <person name="Qin X."/>
            <person name="Bachman B."/>
            <person name="Battles P."/>
            <person name="Bell A."/>
            <person name="Bess C."/>
            <person name="Bickham C."/>
            <person name="Chaboub L."/>
            <person name="Chen D."/>
            <person name="Coyle M."/>
            <person name="Deiros D.R."/>
            <person name="Dinh H."/>
            <person name="Forbes L."/>
            <person name="Fowler G."/>
            <person name="Francisco L."/>
            <person name="Fu Q."/>
            <person name="Gubbala S."/>
            <person name="Hale W."/>
            <person name="Han Y."/>
            <person name="Hemphill L."/>
            <person name="Highlander S.K."/>
            <person name="Hirani K."/>
            <person name="Hogues M."/>
            <person name="Jackson L."/>
            <person name="Jakkamsetti A."/>
            <person name="Javaid M."/>
            <person name="Jiang H."/>
            <person name="Korchina V."/>
            <person name="Kovar C."/>
            <person name="Lara F."/>
            <person name="Lee S."/>
            <person name="Mata R."/>
            <person name="Mathew T."/>
            <person name="Moen C."/>
            <person name="Morales K."/>
            <person name="Munidasa M."/>
            <person name="Nazareth L."/>
            <person name="Ngo R."/>
            <person name="Nguyen L."/>
            <person name="Okwuonu G."/>
            <person name="Ongeri F."/>
            <person name="Patil S."/>
            <person name="Petrosino J."/>
            <person name="Pham C."/>
            <person name="Pham P."/>
            <person name="Pu L.-L."/>
            <person name="Puazo M."/>
            <person name="Raj R."/>
            <person name="Reid J."/>
            <person name="Rouhana J."/>
            <person name="Saada N."/>
            <person name="Shang Y."/>
            <person name="Simmons D."/>
            <person name="Thornton R."/>
            <person name="Warren J."/>
            <person name="Weissenberger G."/>
            <person name="Zhang J."/>
            <person name="Zhang L."/>
            <person name="Zhou C."/>
            <person name="Zhu D."/>
            <person name="Muzny D."/>
            <person name="Worley K."/>
            <person name="Gibbs R."/>
        </authorList>
    </citation>
    <scope>NUCLEOTIDE SEQUENCE [LARGE SCALE GENOMIC DNA]</scope>
    <source>
        <strain evidence="7 8">ATCC 49957</strain>
    </source>
</reference>
<proteinExistence type="predicted"/>
<dbReference type="Gene3D" id="3.30.70.360">
    <property type="match status" value="1"/>
</dbReference>
<dbReference type="InterPro" id="IPR001261">
    <property type="entry name" value="ArgE/DapE_CS"/>
</dbReference>
<comment type="caution">
    <text evidence="7">The sequence shown here is derived from an EMBL/GenBank/DDBJ whole genome shotgun (WGS) entry which is preliminary data.</text>
</comment>
<dbReference type="Pfam" id="PF01546">
    <property type="entry name" value="Peptidase_M20"/>
    <property type="match status" value="1"/>
</dbReference>
<accession>D5RHC8</accession>
<dbReference type="PIRSF" id="PIRSF037238">
    <property type="entry name" value="Carboxypeptidase_G2"/>
    <property type="match status" value="1"/>
</dbReference>
<organism evidence="7 8">
    <name type="scientific">Pseudoroseomonas cervicalis ATCC 49957</name>
    <dbReference type="NCBI Taxonomy" id="525371"/>
    <lineage>
        <taxon>Bacteria</taxon>
        <taxon>Pseudomonadati</taxon>
        <taxon>Pseudomonadota</taxon>
        <taxon>Alphaproteobacteria</taxon>
        <taxon>Acetobacterales</taxon>
        <taxon>Roseomonadaceae</taxon>
        <taxon>Roseomonas</taxon>
    </lineage>
</organism>
<feature type="active site" description="Proton acceptor" evidence="5">
    <location>
        <position position="143"/>
    </location>
</feature>
<keyword evidence="3 7" id="KW-0378">Hydrolase</keyword>
<evidence type="ECO:0000256" key="3">
    <source>
        <dbReference type="ARBA" id="ARBA00022801"/>
    </source>
</evidence>
<dbReference type="PANTHER" id="PTHR43808:SF9">
    <property type="entry name" value="BLL0789 PROTEIN"/>
    <property type="match status" value="1"/>
</dbReference>
<dbReference type="Pfam" id="PF07687">
    <property type="entry name" value="M20_dimer"/>
    <property type="match status" value="1"/>
</dbReference>
<keyword evidence="7" id="KW-0645">Protease</keyword>
<keyword evidence="4" id="KW-0862">Zinc</keyword>
<dbReference type="InterPro" id="IPR002933">
    <property type="entry name" value="Peptidase_M20"/>
</dbReference>
<dbReference type="PANTHER" id="PTHR43808">
    <property type="entry name" value="ACETYLORNITHINE DEACETYLASE"/>
    <property type="match status" value="1"/>
</dbReference>
<dbReference type="GO" id="GO:0046872">
    <property type="term" value="F:metal ion binding"/>
    <property type="evidence" value="ECO:0007669"/>
    <property type="project" value="UniProtKB-KW"/>
</dbReference>
<dbReference type="HOGENOM" id="CLU_021802_7_0_5"/>
<evidence type="ECO:0000256" key="4">
    <source>
        <dbReference type="ARBA" id="ARBA00022833"/>
    </source>
</evidence>
<dbReference type="InterPro" id="IPR036264">
    <property type="entry name" value="Bact_exopeptidase_dim_dom"/>
</dbReference>